<dbReference type="KEGG" id="aup:AsAng_0001010"/>
<protein>
    <recommendedName>
        <fullName evidence="5">Lipoprotein</fullName>
    </recommendedName>
</protein>
<evidence type="ECO:0000313" key="4">
    <source>
        <dbReference type="Proteomes" id="UP001060919"/>
    </source>
</evidence>
<evidence type="ECO:0000313" key="3">
    <source>
        <dbReference type="EMBL" id="BDS09403.1"/>
    </source>
</evidence>
<accession>A0A915VJX4</accession>
<evidence type="ECO:0000256" key="1">
    <source>
        <dbReference type="SAM" id="MobiDB-lite"/>
    </source>
</evidence>
<dbReference type="RefSeq" id="WP_264790801.1">
    <property type="nucleotide sequence ID" value="NZ_AP026867.1"/>
</dbReference>
<feature type="signal peptide" evidence="2">
    <location>
        <begin position="1"/>
        <end position="18"/>
    </location>
</feature>
<name>A0A915VJX4_9BACT</name>
<evidence type="ECO:0008006" key="5">
    <source>
        <dbReference type="Google" id="ProtNLM"/>
    </source>
</evidence>
<feature type="chain" id="PRO_5037411940" description="Lipoprotein" evidence="2">
    <location>
        <begin position="19"/>
        <end position="175"/>
    </location>
</feature>
<dbReference type="Proteomes" id="UP001060919">
    <property type="component" value="Chromosome"/>
</dbReference>
<dbReference type="PROSITE" id="PS51257">
    <property type="entry name" value="PROKAR_LIPOPROTEIN"/>
    <property type="match status" value="1"/>
</dbReference>
<feature type="region of interest" description="Disordered" evidence="1">
    <location>
        <begin position="23"/>
        <end position="56"/>
    </location>
</feature>
<sequence>MKNSILLLLTLLVLQACTETEKAPNTNTATVKVTEPSTATSPTPPAPKTTNSKPKVASLPKALQLSDCVGIYSKSGHDESWLLGVREYDGRVEGLLMKFEGMLPPLASLQGNAPIKGASSQQLVFEINLDTRTFSSELGDGIIDGTKVVFSGQTDLVNDNLALFKDDDYAALLED</sequence>
<gene>
    <name evidence="3" type="ORF">AsAng_0001010</name>
</gene>
<dbReference type="EMBL" id="AP026867">
    <property type="protein sequence ID" value="BDS09403.1"/>
    <property type="molecule type" value="Genomic_DNA"/>
</dbReference>
<organism evidence="3 4">
    <name type="scientific">Aureispira anguillae</name>
    <dbReference type="NCBI Taxonomy" id="2864201"/>
    <lineage>
        <taxon>Bacteria</taxon>
        <taxon>Pseudomonadati</taxon>
        <taxon>Bacteroidota</taxon>
        <taxon>Saprospiria</taxon>
        <taxon>Saprospirales</taxon>
        <taxon>Saprospiraceae</taxon>
        <taxon>Aureispira</taxon>
    </lineage>
</organism>
<keyword evidence="4" id="KW-1185">Reference proteome</keyword>
<reference evidence="3" key="1">
    <citation type="submission" date="2022-09" db="EMBL/GenBank/DDBJ databases">
        <title>Aureispira anguillicida sp. nov., isolated from Leptocephalus of Japanese eel Anguilla japonica.</title>
        <authorList>
            <person name="Yuasa K."/>
            <person name="Mekata T."/>
            <person name="Ikunari K."/>
        </authorList>
    </citation>
    <scope>NUCLEOTIDE SEQUENCE</scope>
    <source>
        <strain evidence="3">EL160426</strain>
    </source>
</reference>
<keyword evidence="2" id="KW-0732">Signal</keyword>
<evidence type="ECO:0000256" key="2">
    <source>
        <dbReference type="SAM" id="SignalP"/>
    </source>
</evidence>
<dbReference type="AlphaFoldDB" id="A0A915VJX4"/>
<proteinExistence type="predicted"/>